<dbReference type="SUPFAM" id="SSF52172">
    <property type="entry name" value="CheY-like"/>
    <property type="match status" value="1"/>
</dbReference>
<name>A0A937K006_9BACT</name>
<feature type="modified residue" description="4-aspartylphosphate" evidence="2">
    <location>
        <position position="62"/>
    </location>
</feature>
<dbReference type="Pfam" id="PF00072">
    <property type="entry name" value="Response_reg"/>
    <property type="match status" value="1"/>
</dbReference>
<evidence type="ECO:0000256" key="1">
    <source>
        <dbReference type="ARBA" id="ARBA00022553"/>
    </source>
</evidence>
<dbReference type="AlphaFoldDB" id="A0A937K006"/>
<accession>A0A937K006</accession>
<dbReference type="EMBL" id="JAESIY010000003">
    <property type="protein sequence ID" value="MBL3655796.1"/>
    <property type="molecule type" value="Genomic_DNA"/>
</dbReference>
<comment type="caution">
    <text evidence="4">The sequence shown here is derived from an EMBL/GenBank/DDBJ whole genome shotgun (WGS) entry which is preliminary data.</text>
</comment>
<gene>
    <name evidence="4" type="ORF">JL102_06625</name>
</gene>
<dbReference type="RefSeq" id="WP_202243478.1">
    <property type="nucleotide sequence ID" value="NZ_JAESIY010000003.1"/>
</dbReference>
<keyword evidence="5" id="KW-1185">Reference proteome</keyword>
<dbReference type="PANTHER" id="PTHR44591:SF3">
    <property type="entry name" value="RESPONSE REGULATORY DOMAIN-CONTAINING PROTEIN"/>
    <property type="match status" value="1"/>
</dbReference>
<dbReference type="GO" id="GO:0000160">
    <property type="term" value="P:phosphorelay signal transduction system"/>
    <property type="evidence" value="ECO:0007669"/>
    <property type="project" value="InterPro"/>
</dbReference>
<dbReference type="SMART" id="SM00448">
    <property type="entry name" value="REC"/>
    <property type="match status" value="1"/>
</dbReference>
<dbReference type="InterPro" id="IPR050595">
    <property type="entry name" value="Bact_response_regulator"/>
</dbReference>
<protein>
    <submittedName>
        <fullName evidence="4">Response regulator</fullName>
    </submittedName>
</protein>
<evidence type="ECO:0000313" key="4">
    <source>
        <dbReference type="EMBL" id="MBL3655796.1"/>
    </source>
</evidence>
<keyword evidence="1 2" id="KW-0597">Phosphoprotein</keyword>
<sequence length="139" mass="15694">MQNVLSLLLIDDDQDEHDLFSFALEKVSPELDVRVYGVNSGKEAFSFLEKSNTPPPEFIFIDHNMPFLSGRDCLQVIRSFPGMESSVCIIYSSAEPRNAHELQSLGASHFFLKPVDLKSFSVILETLLSKQKELPFLIT</sequence>
<evidence type="ECO:0000256" key="2">
    <source>
        <dbReference type="PROSITE-ProRule" id="PRU00169"/>
    </source>
</evidence>
<dbReference type="Proteomes" id="UP000659388">
    <property type="component" value="Unassembled WGS sequence"/>
</dbReference>
<dbReference type="PANTHER" id="PTHR44591">
    <property type="entry name" value="STRESS RESPONSE REGULATOR PROTEIN 1"/>
    <property type="match status" value="1"/>
</dbReference>
<evidence type="ECO:0000313" key="5">
    <source>
        <dbReference type="Proteomes" id="UP000659388"/>
    </source>
</evidence>
<proteinExistence type="predicted"/>
<feature type="domain" description="Response regulatory" evidence="3">
    <location>
        <begin position="6"/>
        <end position="128"/>
    </location>
</feature>
<dbReference type="Gene3D" id="3.40.50.2300">
    <property type="match status" value="1"/>
</dbReference>
<dbReference type="InterPro" id="IPR011006">
    <property type="entry name" value="CheY-like_superfamily"/>
</dbReference>
<organism evidence="4 5">
    <name type="scientific">Fulvivirga sediminis</name>
    <dbReference type="NCBI Taxonomy" id="2803949"/>
    <lineage>
        <taxon>Bacteria</taxon>
        <taxon>Pseudomonadati</taxon>
        <taxon>Bacteroidota</taxon>
        <taxon>Cytophagia</taxon>
        <taxon>Cytophagales</taxon>
        <taxon>Fulvivirgaceae</taxon>
        <taxon>Fulvivirga</taxon>
    </lineage>
</organism>
<dbReference type="InterPro" id="IPR001789">
    <property type="entry name" value="Sig_transdc_resp-reg_receiver"/>
</dbReference>
<dbReference type="PROSITE" id="PS50110">
    <property type="entry name" value="RESPONSE_REGULATORY"/>
    <property type="match status" value="1"/>
</dbReference>
<evidence type="ECO:0000259" key="3">
    <source>
        <dbReference type="PROSITE" id="PS50110"/>
    </source>
</evidence>
<reference evidence="4" key="1">
    <citation type="submission" date="2021-01" db="EMBL/GenBank/DDBJ databases">
        <title>Fulvivirga kasyanovii gen. nov., sp nov., a novel member of the phylum Bacteroidetes isolated from seawater in a mussel farm.</title>
        <authorList>
            <person name="Zhao L.-H."/>
            <person name="Wang Z.-J."/>
        </authorList>
    </citation>
    <scope>NUCLEOTIDE SEQUENCE</scope>
    <source>
        <strain evidence="4">2943</strain>
    </source>
</reference>